<dbReference type="WBParaSite" id="SRAE_X000126200.1">
    <property type="protein sequence ID" value="SRAE_X000126200.1"/>
    <property type="gene ID" value="WBGene00266829"/>
</dbReference>
<keyword evidence="1" id="KW-0732">Signal</keyword>
<sequence>MIVYILHYFILLILVFYKNIESIKCFCKNADCDDSITCNGDYCIVGLGGKPGQSTLDQKCIYHDEDRPEGCSQNWNGFTEIADNKRKWNIFNHPVERKHFQIINQQEVINIIKRNIQHKAIV</sequence>
<dbReference type="CTD" id="36384323"/>
<name>A0A090KUG8_STRRB</name>
<keyword evidence="3" id="KW-1185">Reference proteome</keyword>
<dbReference type="WormBase" id="SRAE_X000126200">
    <property type="protein sequence ID" value="SRP01036"/>
    <property type="gene ID" value="WBGene00266829"/>
</dbReference>
<accession>A0A090KUG8</accession>
<evidence type="ECO:0000256" key="1">
    <source>
        <dbReference type="SAM" id="SignalP"/>
    </source>
</evidence>
<reference evidence="4" key="3">
    <citation type="submission" date="2020-12" db="UniProtKB">
        <authorList>
            <consortium name="WormBaseParasite"/>
        </authorList>
    </citation>
    <scope>IDENTIFICATION</scope>
</reference>
<dbReference type="Proteomes" id="UP000035682">
    <property type="component" value="Unplaced"/>
</dbReference>
<organism evidence="2">
    <name type="scientific">Strongyloides ratti</name>
    <name type="common">Parasitic roundworm</name>
    <dbReference type="NCBI Taxonomy" id="34506"/>
    <lineage>
        <taxon>Eukaryota</taxon>
        <taxon>Metazoa</taxon>
        <taxon>Ecdysozoa</taxon>
        <taxon>Nematoda</taxon>
        <taxon>Chromadorea</taxon>
        <taxon>Rhabditida</taxon>
        <taxon>Tylenchina</taxon>
        <taxon>Panagrolaimomorpha</taxon>
        <taxon>Strongyloidoidea</taxon>
        <taxon>Strongyloididae</taxon>
        <taxon>Strongyloides</taxon>
    </lineage>
</organism>
<protein>
    <submittedName>
        <fullName evidence="2 4">Uncharacterized protein</fullName>
    </submittedName>
</protein>
<reference evidence="3" key="1">
    <citation type="submission" date="2014-09" db="EMBL/GenBank/DDBJ databases">
        <authorList>
            <person name="Martin A.A."/>
        </authorList>
    </citation>
    <scope>NUCLEOTIDE SEQUENCE</scope>
    <source>
        <strain evidence="3">ED321</strain>
    </source>
</reference>
<dbReference type="Gene3D" id="2.10.60.10">
    <property type="entry name" value="CD59"/>
    <property type="match status" value="1"/>
</dbReference>
<dbReference type="EMBL" id="LN609396">
    <property type="protein sequence ID" value="CEF59515.1"/>
    <property type="molecule type" value="Genomic_DNA"/>
</dbReference>
<dbReference type="AlphaFoldDB" id="A0A090KUG8"/>
<feature type="chain" id="PRO_5015030087" evidence="1">
    <location>
        <begin position="23"/>
        <end position="122"/>
    </location>
</feature>
<evidence type="ECO:0000313" key="3">
    <source>
        <dbReference type="Proteomes" id="UP000035682"/>
    </source>
</evidence>
<evidence type="ECO:0000313" key="4">
    <source>
        <dbReference type="WBParaSite" id="SRAE_X000126200.1"/>
    </source>
</evidence>
<dbReference type="OrthoDB" id="5813736at2759"/>
<dbReference type="GeneID" id="36384323"/>
<evidence type="ECO:0000313" key="5">
    <source>
        <dbReference type="WormBase" id="SRAE_X000126200"/>
    </source>
</evidence>
<dbReference type="InterPro" id="IPR045860">
    <property type="entry name" value="Snake_toxin-like_sf"/>
</dbReference>
<feature type="signal peptide" evidence="1">
    <location>
        <begin position="1"/>
        <end position="22"/>
    </location>
</feature>
<gene>
    <name evidence="2 4 5" type="ORF">SRAE_X000126200</name>
</gene>
<evidence type="ECO:0000313" key="2">
    <source>
        <dbReference type="EMBL" id="CEF59515.1"/>
    </source>
</evidence>
<reference evidence="2" key="2">
    <citation type="submission" date="2014-09" db="EMBL/GenBank/DDBJ databases">
        <authorList>
            <person name="Aslett A.Martin."/>
        </authorList>
    </citation>
    <scope>NUCLEOTIDE SEQUENCE</scope>
    <source>
        <strain evidence="2">ED321 Heterogonic</strain>
    </source>
</reference>
<dbReference type="RefSeq" id="XP_024498726.1">
    <property type="nucleotide sequence ID" value="XM_024646974.1"/>
</dbReference>
<proteinExistence type="predicted"/>